<dbReference type="Proteomes" id="UP001597417">
    <property type="component" value="Unassembled WGS sequence"/>
</dbReference>
<keyword evidence="7" id="KW-1185">Reference proteome</keyword>
<dbReference type="InterPro" id="IPR011051">
    <property type="entry name" value="RmlC_Cupin_sf"/>
</dbReference>
<keyword evidence="4" id="KW-0560">Oxidoreductase</keyword>
<evidence type="ECO:0000256" key="2">
    <source>
        <dbReference type="ARBA" id="ARBA00022723"/>
    </source>
</evidence>
<dbReference type="Gene3D" id="2.60.120.10">
    <property type="entry name" value="Jelly Rolls"/>
    <property type="match status" value="1"/>
</dbReference>
<dbReference type="Pfam" id="PF05995">
    <property type="entry name" value="CDO_I"/>
    <property type="match status" value="1"/>
</dbReference>
<dbReference type="InterPro" id="IPR014710">
    <property type="entry name" value="RmlC-like_jellyroll"/>
</dbReference>
<comment type="similarity">
    <text evidence="1">Belongs to the cysteine dioxygenase family.</text>
</comment>
<accession>A0ABW5G3I5</accession>
<evidence type="ECO:0000313" key="6">
    <source>
        <dbReference type="EMBL" id="MFD2420716.1"/>
    </source>
</evidence>
<dbReference type="SUPFAM" id="SSF51182">
    <property type="entry name" value="RmlC-like cupins"/>
    <property type="match status" value="1"/>
</dbReference>
<dbReference type="InterPro" id="IPR010300">
    <property type="entry name" value="CDO_1"/>
</dbReference>
<reference evidence="7" key="1">
    <citation type="journal article" date="2019" name="Int. J. Syst. Evol. Microbiol.">
        <title>The Global Catalogue of Microorganisms (GCM) 10K type strain sequencing project: providing services to taxonomists for standard genome sequencing and annotation.</title>
        <authorList>
            <consortium name="The Broad Institute Genomics Platform"/>
            <consortium name="The Broad Institute Genome Sequencing Center for Infectious Disease"/>
            <person name="Wu L."/>
            <person name="Ma J."/>
        </authorList>
    </citation>
    <scope>NUCLEOTIDE SEQUENCE [LARGE SCALE GENOMIC DNA]</scope>
    <source>
        <strain evidence="7">CGMCC 4.7645</strain>
    </source>
</reference>
<keyword evidence="3 6" id="KW-0223">Dioxygenase</keyword>
<evidence type="ECO:0000256" key="4">
    <source>
        <dbReference type="ARBA" id="ARBA00023002"/>
    </source>
</evidence>
<dbReference type="PANTHER" id="PTHR12918:SF1">
    <property type="entry name" value="CYSTEINE DIOXYGENASE TYPE 1"/>
    <property type="match status" value="1"/>
</dbReference>
<keyword evidence="2" id="KW-0479">Metal-binding</keyword>
<dbReference type="CDD" id="cd10548">
    <property type="entry name" value="cupin_CDO"/>
    <property type="match status" value="1"/>
</dbReference>
<comment type="caution">
    <text evidence="6">The sequence shown here is derived from an EMBL/GenBank/DDBJ whole genome shotgun (WGS) entry which is preliminary data.</text>
</comment>
<evidence type="ECO:0000313" key="7">
    <source>
        <dbReference type="Proteomes" id="UP001597417"/>
    </source>
</evidence>
<evidence type="ECO:0000256" key="1">
    <source>
        <dbReference type="ARBA" id="ARBA00006622"/>
    </source>
</evidence>
<organism evidence="6 7">
    <name type="scientific">Amycolatopsis pigmentata</name>
    <dbReference type="NCBI Taxonomy" id="450801"/>
    <lineage>
        <taxon>Bacteria</taxon>
        <taxon>Bacillati</taxon>
        <taxon>Actinomycetota</taxon>
        <taxon>Actinomycetes</taxon>
        <taxon>Pseudonocardiales</taxon>
        <taxon>Pseudonocardiaceae</taxon>
        <taxon>Amycolatopsis</taxon>
    </lineage>
</organism>
<evidence type="ECO:0000256" key="5">
    <source>
        <dbReference type="ARBA" id="ARBA00023004"/>
    </source>
</evidence>
<gene>
    <name evidence="6" type="ORF">ACFSXZ_30745</name>
</gene>
<dbReference type="GO" id="GO:0051213">
    <property type="term" value="F:dioxygenase activity"/>
    <property type="evidence" value="ECO:0007669"/>
    <property type="project" value="UniProtKB-KW"/>
</dbReference>
<dbReference type="PANTHER" id="PTHR12918">
    <property type="entry name" value="CYSTEINE DIOXYGENASE"/>
    <property type="match status" value="1"/>
</dbReference>
<evidence type="ECO:0000256" key="3">
    <source>
        <dbReference type="ARBA" id="ARBA00022964"/>
    </source>
</evidence>
<name>A0ABW5G3I5_9PSEU</name>
<dbReference type="EMBL" id="JBHUKR010000020">
    <property type="protein sequence ID" value="MFD2420716.1"/>
    <property type="molecule type" value="Genomic_DNA"/>
</dbReference>
<keyword evidence="5" id="KW-0408">Iron</keyword>
<proteinExistence type="inferred from homology"/>
<sequence>MHPRLAGSRLGLILDAGAPVWTGAELRAVTAEMIGTMAAPLWDLVRYGPAKRWWTRLALTPEVEVWLLSWLPGQGTAPHDHGGAAGAFAVLSGDLSETYRYPGRPVRRATRGAGTAIGFGPGHAHVLRNSSEAPAVSVHAYSPPLVPTREYESLYHIPDEIPSLTVFAP</sequence>
<dbReference type="RefSeq" id="WP_378269098.1">
    <property type="nucleotide sequence ID" value="NZ_JBHUKR010000020.1"/>
</dbReference>
<protein>
    <submittedName>
        <fullName evidence="6">Cysteine dioxygenase</fullName>
    </submittedName>
</protein>